<dbReference type="InterPro" id="IPR050510">
    <property type="entry name" value="Cation_transp_ATPase_P-type"/>
</dbReference>
<feature type="transmembrane region" description="Helical" evidence="3">
    <location>
        <begin position="159"/>
        <end position="181"/>
    </location>
</feature>
<feature type="non-terminal residue" evidence="5">
    <location>
        <position position="1"/>
    </location>
</feature>
<gene>
    <name evidence="5" type="ORF">S03H2_30549</name>
</gene>
<dbReference type="Pfam" id="PF00702">
    <property type="entry name" value="Hydrolase"/>
    <property type="match status" value="1"/>
</dbReference>
<evidence type="ECO:0000313" key="5">
    <source>
        <dbReference type="EMBL" id="GAH57008.1"/>
    </source>
</evidence>
<dbReference type="Gene3D" id="3.40.50.1000">
    <property type="entry name" value="HAD superfamily/HAD-like"/>
    <property type="match status" value="1"/>
</dbReference>
<dbReference type="GO" id="GO:0005524">
    <property type="term" value="F:ATP binding"/>
    <property type="evidence" value="ECO:0007669"/>
    <property type="project" value="InterPro"/>
</dbReference>
<keyword evidence="3" id="KW-0472">Membrane</keyword>
<comment type="caution">
    <text evidence="5">The sequence shown here is derived from an EMBL/GenBank/DDBJ whole genome shotgun (WGS) entry which is preliminary data.</text>
</comment>
<dbReference type="PRINTS" id="PR00120">
    <property type="entry name" value="HATPASE"/>
</dbReference>
<evidence type="ECO:0000256" key="1">
    <source>
        <dbReference type="ARBA" id="ARBA00004651"/>
    </source>
</evidence>
<keyword evidence="3" id="KW-0812">Transmembrane</keyword>
<sequence length="220" mass="24189">AIKICREAGMRPILVTGDHKLTAKAIAAEIGLKTKEENIIEGKDLDKLSDEEFERKVKNIEVYARAEPRHKLRIIETWQQKGEVVAMTGDGINDAPALKKANIGVALGSGTDVAKEASDLILLPDSFNIIVAAVEEGRAIIDNIRKVITYLLSDSFTEIILIATSLFLGFPLPIVAVQILWVNLIEDGPLGLCLAFEPKEKDLMKRKPQGQDVPLLTRDL</sequence>
<reference evidence="5" key="1">
    <citation type="journal article" date="2014" name="Front. Microbiol.">
        <title>High frequency of phylogenetically diverse reductive dehalogenase-homologous genes in deep subseafloor sedimentary metagenomes.</title>
        <authorList>
            <person name="Kawai M."/>
            <person name="Futagami T."/>
            <person name="Toyoda A."/>
            <person name="Takaki Y."/>
            <person name="Nishi S."/>
            <person name="Hori S."/>
            <person name="Arai W."/>
            <person name="Tsubouchi T."/>
            <person name="Morono Y."/>
            <person name="Uchiyama I."/>
            <person name="Ito T."/>
            <person name="Fujiyama A."/>
            <person name="Inagaki F."/>
            <person name="Takami H."/>
        </authorList>
    </citation>
    <scope>NUCLEOTIDE SEQUENCE</scope>
    <source>
        <strain evidence="5">Expedition CK06-06</strain>
    </source>
</reference>
<dbReference type="InterPro" id="IPR023214">
    <property type="entry name" value="HAD_sf"/>
</dbReference>
<protein>
    <recommendedName>
        <fullName evidence="4">Cation-transporting P-type ATPase C-terminal domain-containing protein</fullName>
    </recommendedName>
</protein>
<dbReference type="Gene3D" id="1.20.1110.10">
    <property type="entry name" value="Calcium-transporting ATPase, transmembrane domain"/>
    <property type="match status" value="1"/>
</dbReference>
<dbReference type="PANTHER" id="PTHR43294">
    <property type="entry name" value="SODIUM/POTASSIUM-TRANSPORTING ATPASE SUBUNIT ALPHA"/>
    <property type="match status" value="1"/>
</dbReference>
<dbReference type="SUPFAM" id="SSF56784">
    <property type="entry name" value="HAD-like"/>
    <property type="match status" value="1"/>
</dbReference>
<dbReference type="AlphaFoldDB" id="X1IHI9"/>
<dbReference type="Pfam" id="PF00689">
    <property type="entry name" value="Cation_ATPase_C"/>
    <property type="match status" value="1"/>
</dbReference>
<accession>X1IHI9</accession>
<name>X1IHI9_9ZZZZ</name>
<dbReference type="PANTHER" id="PTHR43294:SF21">
    <property type="entry name" value="CATION TRANSPORTING ATPASE"/>
    <property type="match status" value="1"/>
</dbReference>
<dbReference type="InterPro" id="IPR006068">
    <property type="entry name" value="ATPase_P-typ_cation-transptr_C"/>
</dbReference>
<evidence type="ECO:0000256" key="2">
    <source>
        <dbReference type="ARBA" id="ARBA00022475"/>
    </source>
</evidence>
<organism evidence="5">
    <name type="scientific">marine sediment metagenome</name>
    <dbReference type="NCBI Taxonomy" id="412755"/>
    <lineage>
        <taxon>unclassified sequences</taxon>
        <taxon>metagenomes</taxon>
        <taxon>ecological metagenomes</taxon>
    </lineage>
</organism>
<dbReference type="NCBIfam" id="TIGR01494">
    <property type="entry name" value="ATPase_P-type"/>
    <property type="match status" value="1"/>
</dbReference>
<dbReference type="InterPro" id="IPR001757">
    <property type="entry name" value="P_typ_ATPase"/>
</dbReference>
<proteinExistence type="predicted"/>
<feature type="domain" description="Cation-transporting P-type ATPase C-terminal" evidence="4">
    <location>
        <begin position="171"/>
        <end position="219"/>
    </location>
</feature>
<dbReference type="GO" id="GO:0016887">
    <property type="term" value="F:ATP hydrolysis activity"/>
    <property type="evidence" value="ECO:0007669"/>
    <property type="project" value="InterPro"/>
</dbReference>
<evidence type="ECO:0000259" key="4">
    <source>
        <dbReference type="Pfam" id="PF00689"/>
    </source>
</evidence>
<dbReference type="EMBL" id="BARU01018481">
    <property type="protein sequence ID" value="GAH57008.1"/>
    <property type="molecule type" value="Genomic_DNA"/>
</dbReference>
<evidence type="ECO:0000256" key="3">
    <source>
        <dbReference type="SAM" id="Phobius"/>
    </source>
</evidence>
<dbReference type="InterPro" id="IPR036412">
    <property type="entry name" value="HAD-like_sf"/>
</dbReference>
<dbReference type="PRINTS" id="PR00119">
    <property type="entry name" value="CATATPASE"/>
</dbReference>
<keyword evidence="2" id="KW-1003">Cell membrane</keyword>
<dbReference type="GO" id="GO:0005886">
    <property type="term" value="C:plasma membrane"/>
    <property type="evidence" value="ECO:0007669"/>
    <property type="project" value="UniProtKB-SubCell"/>
</dbReference>
<keyword evidence="3" id="KW-1133">Transmembrane helix</keyword>
<comment type="subcellular location">
    <subcellularLocation>
        <location evidence="1">Cell membrane</location>
        <topology evidence="1">Multi-pass membrane protein</topology>
    </subcellularLocation>
</comment>